<organism evidence="2 3">
    <name type="scientific">Hymenolepis diminuta</name>
    <name type="common">Rat tapeworm</name>
    <dbReference type="NCBI Taxonomy" id="6216"/>
    <lineage>
        <taxon>Eukaryota</taxon>
        <taxon>Metazoa</taxon>
        <taxon>Spiralia</taxon>
        <taxon>Lophotrochozoa</taxon>
        <taxon>Platyhelminthes</taxon>
        <taxon>Cestoda</taxon>
        <taxon>Eucestoda</taxon>
        <taxon>Cyclophyllidea</taxon>
        <taxon>Hymenolepididae</taxon>
        <taxon>Hymenolepis</taxon>
    </lineage>
</organism>
<keyword evidence="3" id="KW-1185">Reference proteome</keyword>
<dbReference type="EMBL" id="CABIJS010000028">
    <property type="protein sequence ID" value="VUZ40098.1"/>
    <property type="molecule type" value="Genomic_DNA"/>
</dbReference>
<sequence>MVDTSTAPGIGYAQVVPSRDSNVLLPIIRRVIRSGSEIHTDEWPAYNALDP</sequence>
<dbReference type="Pfam" id="PF12762">
    <property type="entry name" value="DDE_Tnp_IS1595"/>
    <property type="match status" value="1"/>
</dbReference>
<proteinExistence type="predicted"/>
<dbReference type="Proteomes" id="UP000321570">
    <property type="component" value="Unassembled WGS sequence"/>
</dbReference>
<feature type="non-terminal residue" evidence="2">
    <location>
        <position position="51"/>
    </location>
</feature>
<protein>
    <recommendedName>
        <fullName evidence="1">ISXO2-like transposase domain-containing protein</fullName>
    </recommendedName>
</protein>
<evidence type="ECO:0000313" key="2">
    <source>
        <dbReference type="EMBL" id="VUZ40098.1"/>
    </source>
</evidence>
<accession>A0A564XZZ4</accession>
<evidence type="ECO:0000313" key="3">
    <source>
        <dbReference type="Proteomes" id="UP000321570"/>
    </source>
</evidence>
<evidence type="ECO:0000259" key="1">
    <source>
        <dbReference type="Pfam" id="PF12762"/>
    </source>
</evidence>
<gene>
    <name evidence="2" type="ORF">WMSIL1_LOCUS1203</name>
</gene>
<reference evidence="2 3" key="1">
    <citation type="submission" date="2019-07" db="EMBL/GenBank/DDBJ databases">
        <authorList>
            <person name="Jastrzebski P J."/>
            <person name="Paukszto L."/>
            <person name="Jastrzebski P J."/>
        </authorList>
    </citation>
    <scope>NUCLEOTIDE SEQUENCE [LARGE SCALE GENOMIC DNA]</scope>
    <source>
        <strain evidence="2 3">WMS-il1</strain>
    </source>
</reference>
<dbReference type="InterPro" id="IPR024445">
    <property type="entry name" value="Tnp_ISXO2-like"/>
</dbReference>
<feature type="domain" description="ISXO2-like transposase" evidence="1">
    <location>
        <begin position="1"/>
        <end position="50"/>
    </location>
</feature>
<dbReference type="AlphaFoldDB" id="A0A564XZZ4"/>
<name>A0A564XZZ4_HYMDI</name>